<evidence type="ECO:0000256" key="6">
    <source>
        <dbReference type="ARBA" id="ARBA00023163"/>
    </source>
</evidence>
<dbReference type="InterPro" id="IPR051763">
    <property type="entry name" value="Copper_Homeo_Regul"/>
</dbReference>
<dbReference type="GO" id="GO:0005634">
    <property type="term" value="C:nucleus"/>
    <property type="evidence" value="ECO:0007669"/>
    <property type="project" value="UniProtKB-SubCell"/>
</dbReference>
<evidence type="ECO:0000313" key="11">
    <source>
        <dbReference type="Proteomes" id="UP000696280"/>
    </source>
</evidence>
<dbReference type="GO" id="GO:0000981">
    <property type="term" value="F:DNA-binding transcription factor activity, RNA polymerase II-specific"/>
    <property type="evidence" value="ECO:0007669"/>
    <property type="project" value="TreeGrafter"/>
</dbReference>
<dbReference type="AlphaFoldDB" id="A0A9N9KVM5"/>
<feature type="domain" description="Copper-fist" evidence="9">
    <location>
        <begin position="1"/>
        <end position="39"/>
    </location>
</feature>
<dbReference type="GO" id="GO:0005507">
    <property type="term" value="F:copper ion binding"/>
    <property type="evidence" value="ECO:0007669"/>
    <property type="project" value="InterPro"/>
</dbReference>
<evidence type="ECO:0000256" key="7">
    <source>
        <dbReference type="ARBA" id="ARBA00023242"/>
    </source>
</evidence>
<keyword evidence="11" id="KW-1185">Reference proteome</keyword>
<evidence type="ECO:0000259" key="9">
    <source>
        <dbReference type="PROSITE" id="PS50073"/>
    </source>
</evidence>
<proteinExistence type="predicted"/>
<evidence type="ECO:0000256" key="1">
    <source>
        <dbReference type="ARBA" id="ARBA00004123"/>
    </source>
</evidence>
<dbReference type="PROSITE" id="PS50073">
    <property type="entry name" value="COPPER_FIST_2"/>
    <property type="match status" value="1"/>
</dbReference>
<dbReference type="SUPFAM" id="SSF57879">
    <property type="entry name" value="Zinc domain conserved in yeast copper-regulated transcription factors"/>
    <property type="match status" value="1"/>
</dbReference>
<dbReference type="GO" id="GO:0006879">
    <property type="term" value="P:intracellular iron ion homeostasis"/>
    <property type="evidence" value="ECO:0007669"/>
    <property type="project" value="TreeGrafter"/>
</dbReference>
<dbReference type="Pfam" id="PF00649">
    <property type="entry name" value="Copper-fist"/>
    <property type="match status" value="1"/>
</dbReference>
<protein>
    <recommendedName>
        <fullName evidence="9">Copper-fist domain-containing protein</fullName>
    </recommendedName>
</protein>
<dbReference type="PRINTS" id="PR00617">
    <property type="entry name" value="COPPERFIST"/>
</dbReference>
<keyword evidence="4" id="KW-0186">Copper</keyword>
<dbReference type="SMART" id="SM00412">
    <property type="entry name" value="Cu_FIST"/>
    <property type="match status" value="1"/>
</dbReference>
<comment type="caution">
    <text evidence="10">The sequence shown here is derived from an EMBL/GenBank/DDBJ whole genome shotgun (WGS) entry which is preliminary data.</text>
</comment>
<sequence length="463" mass="50580">MLIKGEKYACEACVRGHRVSNCQHSDRPLQHINKKGRPVSQCTHCRTLRKSRSAHVRCECGSEKAHAKGACSQDGSDSQDSCCCSHGGRCLCALKKEHLDPVPESDSDEPVQPVNERRRPRAQTVQSENSLTSFVNGHHKPVHKHNTMAHKCGQPYTVSRAHSIHGSSPAGLANRSVDNLPHTNTIDALHSDSHIKDSIVSAQQELRKVKSEHASPVVTPATEVDQWNSMLPPLDLSNISREYMPNLDTYSSITDHEQPLFSAGLDAASIDWSHYDGLDFNNSDSFATSSFSQPPSFTGYDFSSMDQPALTTTSTSGEISEVEDFGLSDPNTQSSVGNIKYGSDFDTSDFGGEVDGYRLSTASSFMGIPQMQMLAGNNAESLDMETFLKGGLGSNGYSTNHGIQANTFFENGKTNQNLSQFDDNVNFPILSTDDDAFWMQNFVPNNVPLNDGSGDLPDDIWGL</sequence>
<evidence type="ECO:0000256" key="4">
    <source>
        <dbReference type="ARBA" id="ARBA00023008"/>
    </source>
</evidence>
<evidence type="ECO:0000256" key="5">
    <source>
        <dbReference type="ARBA" id="ARBA00023015"/>
    </source>
</evidence>
<keyword evidence="7" id="KW-0539">Nucleus</keyword>
<evidence type="ECO:0000256" key="3">
    <source>
        <dbReference type="ARBA" id="ARBA00022833"/>
    </source>
</evidence>
<dbReference type="PANTHER" id="PTHR28088:SF5">
    <property type="entry name" value="TRANSCRIPTIONAL ACTIVATOR HAA1-RELATED"/>
    <property type="match status" value="1"/>
</dbReference>
<keyword evidence="3" id="KW-0862">Zinc</keyword>
<keyword evidence="2" id="KW-0479">Metal-binding</keyword>
<organism evidence="10 11">
    <name type="scientific">Hymenoscyphus fraxineus</name>
    <dbReference type="NCBI Taxonomy" id="746836"/>
    <lineage>
        <taxon>Eukaryota</taxon>
        <taxon>Fungi</taxon>
        <taxon>Dikarya</taxon>
        <taxon>Ascomycota</taxon>
        <taxon>Pezizomycotina</taxon>
        <taxon>Leotiomycetes</taxon>
        <taxon>Helotiales</taxon>
        <taxon>Helotiaceae</taxon>
        <taxon>Hymenoscyphus</taxon>
    </lineage>
</organism>
<dbReference type="EMBL" id="CAJVRL010000050">
    <property type="protein sequence ID" value="CAG8953458.1"/>
    <property type="molecule type" value="Genomic_DNA"/>
</dbReference>
<feature type="region of interest" description="Disordered" evidence="8">
    <location>
        <begin position="100"/>
        <end position="128"/>
    </location>
</feature>
<accession>A0A9N9KVM5</accession>
<dbReference type="FunFam" id="3.90.430.10:FF:000001">
    <property type="entry name" value="Copper fist DNA-binding protein"/>
    <property type="match status" value="1"/>
</dbReference>
<dbReference type="GO" id="GO:0000978">
    <property type="term" value="F:RNA polymerase II cis-regulatory region sequence-specific DNA binding"/>
    <property type="evidence" value="ECO:0007669"/>
    <property type="project" value="TreeGrafter"/>
</dbReference>
<dbReference type="OrthoDB" id="5600085at2759"/>
<reference evidence="10" key="1">
    <citation type="submission" date="2021-07" db="EMBL/GenBank/DDBJ databases">
        <authorList>
            <person name="Durling M."/>
        </authorList>
    </citation>
    <scope>NUCLEOTIDE SEQUENCE</scope>
</reference>
<dbReference type="SMART" id="SM01090">
    <property type="entry name" value="Copper-fist"/>
    <property type="match status" value="1"/>
</dbReference>
<dbReference type="Proteomes" id="UP000696280">
    <property type="component" value="Unassembled WGS sequence"/>
</dbReference>
<dbReference type="InterPro" id="IPR001083">
    <property type="entry name" value="Cu_fist_DNA-bd_dom"/>
</dbReference>
<keyword evidence="6" id="KW-0804">Transcription</keyword>
<dbReference type="Gene3D" id="3.90.430.10">
    <property type="entry name" value="Copper fist DNA-binding domain"/>
    <property type="match status" value="1"/>
</dbReference>
<comment type="subcellular location">
    <subcellularLocation>
        <location evidence="1">Nucleus</location>
    </subcellularLocation>
</comment>
<evidence type="ECO:0000313" key="10">
    <source>
        <dbReference type="EMBL" id="CAG8953458.1"/>
    </source>
</evidence>
<dbReference type="PANTHER" id="PTHR28088">
    <property type="entry name" value="TRANSCRIPTIONAL ACTIVATOR HAA1-RELATED"/>
    <property type="match status" value="1"/>
</dbReference>
<dbReference type="InterPro" id="IPR036395">
    <property type="entry name" value="Cu_fist_DNA-bd_dom_sf"/>
</dbReference>
<dbReference type="GO" id="GO:0006878">
    <property type="term" value="P:intracellular copper ion homeostasis"/>
    <property type="evidence" value="ECO:0007669"/>
    <property type="project" value="TreeGrafter"/>
</dbReference>
<evidence type="ECO:0000256" key="8">
    <source>
        <dbReference type="SAM" id="MobiDB-lite"/>
    </source>
</evidence>
<name>A0A9N9KVM5_9HELO</name>
<evidence type="ECO:0000256" key="2">
    <source>
        <dbReference type="ARBA" id="ARBA00022723"/>
    </source>
</evidence>
<keyword evidence="5" id="KW-0805">Transcription regulation</keyword>
<dbReference type="GO" id="GO:0045944">
    <property type="term" value="P:positive regulation of transcription by RNA polymerase II"/>
    <property type="evidence" value="ECO:0007669"/>
    <property type="project" value="TreeGrafter"/>
</dbReference>
<gene>
    <name evidence="10" type="ORF">HYFRA_00010208</name>
</gene>